<organism evidence="2">
    <name type="scientific">Clostridium botulinum (strain Eklund 17B / Type B)</name>
    <dbReference type="NCBI Taxonomy" id="935198"/>
    <lineage>
        <taxon>Bacteria</taxon>
        <taxon>Bacillati</taxon>
        <taxon>Bacillota</taxon>
        <taxon>Clostridia</taxon>
        <taxon>Eubacteriales</taxon>
        <taxon>Clostridiaceae</taxon>
        <taxon>Clostridium</taxon>
    </lineage>
</organism>
<evidence type="ECO:0000313" key="2">
    <source>
        <dbReference type="EMBL" id="ACD21927.1"/>
    </source>
</evidence>
<protein>
    <submittedName>
        <fullName evidence="2">Uncharacterized protein</fullName>
    </submittedName>
</protein>
<dbReference type="PATRIC" id="fig|935198.13.peg.1842"/>
<evidence type="ECO:0000256" key="1">
    <source>
        <dbReference type="SAM" id="Coils"/>
    </source>
</evidence>
<dbReference type="HOGENOM" id="CLU_1465773_0_0_9"/>
<reference evidence="2" key="1">
    <citation type="submission" date="2009-06" db="EMBL/GenBank/DDBJ databases">
        <authorList>
            <consortium name="US DOE Joint Genome Institute (JGI-PGF)"/>
            <person name="Lucas S."/>
            <person name="Copeland A."/>
            <person name="Lapidus A."/>
            <person name="Glavina del Rio T."/>
            <person name="Dalin E."/>
            <person name="Tice H."/>
            <person name="Bruce D."/>
            <person name="Goodwin L."/>
            <person name="Pitluck S."/>
            <person name="Kyrpides N."/>
            <person name="Mavromatis K."/>
            <person name="Ivanova N."/>
            <person name="Saunders E."/>
            <person name="Brettin T."/>
            <person name="Detter J.C."/>
            <person name="Han C."/>
            <person name="Larimer F."/>
            <person name="Land M."/>
            <person name="Hauser L."/>
            <person name="Markowitz V."/>
            <person name="Cheng J.-F."/>
            <person name="Hugenholtz P."/>
            <person name="Woyke T."/>
            <person name="Wu D."/>
            <person name="Gronow S."/>
            <person name="Klenk H.-P."/>
            <person name="Eisen J.A."/>
        </authorList>
    </citation>
    <scope>NUCLEOTIDE SEQUENCE</scope>
    <source>
        <strain evidence="2">Eklund 17B</strain>
    </source>
</reference>
<gene>
    <name evidence="2" type="ordered locus">CLL_A1892</name>
</gene>
<dbReference type="EMBL" id="CP001056">
    <property type="protein sequence ID" value="ACD21927.1"/>
    <property type="molecule type" value="Genomic_DNA"/>
</dbReference>
<keyword evidence="1" id="KW-0175">Coiled coil</keyword>
<accession>U4P5R3</accession>
<proteinExistence type="predicted"/>
<accession>B2TMT8</accession>
<feature type="coiled-coil region" evidence="1">
    <location>
        <begin position="2"/>
        <end position="29"/>
    </location>
</feature>
<dbReference type="AlphaFoldDB" id="B2TMT8"/>
<reference evidence="2" key="2">
    <citation type="submission" date="2009-08" db="EMBL/GenBank/DDBJ databases">
        <authorList>
            <person name="Shrivastava S."/>
            <person name="Brinkac L.M."/>
            <person name="Dodson R.J."/>
            <person name="Harkins D.M."/>
            <person name="Durkin A.S."/>
            <person name="Sutton G."/>
        </authorList>
    </citation>
    <scope>NUCLEOTIDE SEQUENCE</scope>
    <source>
        <strain evidence="2">Eklund 17B</strain>
    </source>
</reference>
<sequence length="184" mass="21673">MNLQKIKELENLKEELRQYGSKYENLSNERRHNYIVAAHNDFISFFKAKGFTINDRSKEIEAVYGSAKIKIDKYDEEEWYVGCYAVWNMSCKINKSKYRILLNKLGKYPTLSATYGGSKELSEDEKLDKDIELTKESIIKKKKDIEEFDTVKLGYGLINENEQNTDSKYPQFESMKKLLENIFE</sequence>
<dbReference type="KEGG" id="cbk:CLL_A1892"/>
<name>B2TMT8_CLOBB</name>